<dbReference type="InterPro" id="IPR003838">
    <property type="entry name" value="ABC3_permease_C"/>
</dbReference>
<feature type="transmembrane region" description="Helical" evidence="6">
    <location>
        <begin position="521"/>
        <end position="544"/>
    </location>
</feature>
<evidence type="ECO:0000259" key="7">
    <source>
        <dbReference type="Pfam" id="PF02687"/>
    </source>
</evidence>
<dbReference type="Proteomes" id="UP001320766">
    <property type="component" value="Unassembled WGS sequence"/>
</dbReference>
<accession>A0ABT1JSW0</accession>
<evidence type="ECO:0000256" key="1">
    <source>
        <dbReference type="ARBA" id="ARBA00004651"/>
    </source>
</evidence>
<dbReference type="PROSITE" id="PS51257">
    <property type="entry name" value="PROKAR_LIPOPROTEIN"/>
    <property type="match status" value="1"/>
</dbReference>
<dbReference type="RefSeq" id="WP_253765954.1">
    <property type="nucleotide sequence ID" value="NZ_BAAAVE010000016.1"/>
</dbReference>
<evidence type="ECO:0000256" key="3">
    <source>
        <dbReference type="ARBA" id="ARBA00022692"/>
    </source>
</evidence>
<feature type="domain" description="ABC3 transporter permease C-terminal" evidence="7">
    <location>
        <begin position="741"/>
        <end position="849"/>
    </location>
</feature>
<evidence type="ECO:0000313" key="8">
    <source>
        <dbReference type="EMBL" id="MCP2344838.1"/>
    </source>
</evidence>
<feature type="transmembrane region" description="Helical" evidence="6">
    <location>
        <begin position="831"/>
        <end position="851"/>
    </location>
</feature>
<organism evidence="8 9">
    <name type="scientific">Nonomuraea roseoviolacea subsp. carminata</name>
    <dbReference type="NCBI Taxonomy" id="160689"/>
    <lineage>
        <taxon>Bacteria</taxon>
        <taxon>Bacillati</taxon>
        <taxon>Actinomycetota</taxon>
        <taxon>Actinomycetes</taxon>
        <taxon>Streptosporangiales</taxon>
        <taxon>Streptosporangiaceae</taxon>
        <taxon>Nonomuraea</taxon>
    </lineage>
</organism>
<evidence type="ECO:0000256" key="6">
    <source>
        <dbReference type="SAM" id="Phobius"/>
    </source>
</evidence>
<feature type="transmembrane region" description="Helical" evidence="6">
    <location>
        <begin position="787"/>
        <end position="811"/>
    </location>
</feature>
<keyword evidence="2" id="KW-1003">Cell membrane</keyword>
<comment type="caution">
    <text evidence="8">The sequence shown here is derived from an EMBL/GenBank/DDBJ whole genome shotgun (WGS) entry which is preliminary data.</text>
</comment>
<proteinExistence type="predicted"/>
<keyword evidence="5 6" id="KW-0472">Membrane</keyword>
<protein>
    <submittedName>
        <fullName evidence="8">ABC transport system permease protein</fullName>
    </submittedName>
</protein>
<evidence type="ECO:0000256" key="5">
    <source>
        <dbReference type="ARBA" id="ARBA00023136"/>
    </source>
</evidence>
<feature type="transmembrane region" description="Helical" evidence="6">
    <location>
        <begin position="390"/>
        <end position="413"/>
    </location>
</feature>
<keyword evidence="9" id="KW-1185">Reference proteome</keyword>
<feature type="transmembrane region" description="Helical" evidence="6">
    <location>
        <begin position="314"/>
        <end position="337"/>
    </location>
</feature>
<sequence>MRSLVPARVHLGPVALLAVLTLSACLLVGGLPRALQASFDDALHAALRGAPALQTDLLAQVEPPSAENSLREPAQFAAADARLRALLPPALRPLVLPAGQGTSHMSAVTYDTPVHGSSGKRYLNVGWLSDADRRVRWTEGRPPGAPSSMTYQRETIPVFEVGVSEDARARMGLKVGTTQILGESDYAAVKVVGVYAAVDAADRYWSLHNDVVRVVETLPPGGLEVERRATALISAASLSRLDGDDRNLVYTWTLGLDPGAPTSLDAADVEAAITDYVRAVTVEPATTAGRYQLNTRLPELLDKFLTAQNTARTVTVLVLGGLLAVAVGVIVLAVRLLSERADTALALARARGASLRRLAAAGAGPVALAAVPAAVAGYALSWLVPGPPTLVVHAGPALVLAVALGYAAARPVVAHRTPLRERRDDVAAARPPLRRTTLEALVVVLALAGAYLLRSRSLAGEAGDDPFLLVVPVALTVAAALVTIRCYPYPLRLLVRLASRGRAAVPFLGLTRAARARPASVLPVLILLPALAVSVFASVISGAVETAQRQAAWQAVGAPIKVTSRVELPAGVVERVRAVPGVELVVPAQTGQVQLGYTGERAEAIAVDVAAWRRVLEDSPAGLPALPASASGLPALVSPELHGRGTMDIGWQARTKITEAGVVTAVPGFFTRGKFLVTPLRVNARPSVNTLLVKGDADPAAVARAVGQPLAVVTSQAAELAAIRDAPLTGTVRTVLGITTVALAAYALVAVVVMLVIGAADRTRALAFLRPLGLSERQARGLTTLEILPLVLVTALVGLGLGLALPAALGPGIDLSSYAGGVAVQGYAPDLAVPVLLAAGLAVAAGLGAYVHTAAGRGRGRGSGATLLRTGDLT</sequence>
<feature type="transmembrane region" description="Helical" evidence="6">
    <location>
        <begin position="466"/>
        <end position="487"/>
    </location>
</feature>
<dbReference type="Pfam" id="PF02687">
    <property type="entry name" value="FtsX"/>
    <property type="match status" value="1"/>
</dbReference>
<evidence type="ECO:0000256" key="4">
    <source>
        <dbReference type="ARBA" id="ARBA00022989"/>
    </source>
</evidence>
<keyword evidence="3 6" id="KW-0812">Transmembrane</keyword>
<evidence type="ECO:0000313" key="9">
    <source>
        <dbReference type="Proteomes" id="UP001320766"/>
    </source>
</evidence>
<dbReference type="EMBL" id="JAMZEC010000001">
    <property type="protein sequence ID" value="MCP2344838.1"/>
    <property type="molecule type" value="Genomic_DNA"/>
</dbReference>
<feature type="transmembrane region" description="Helical" evidence="6">
    <location>
        <begin position="358"/>
        <end position="384"/>
    </location>
</feature>
<reference evidence="8 9" key="1">
    <citation type="submission" date="2022-06" db="EMBL/GenBank/DDBJ databases">
        <title>Sequencing the genomes of 1000 actinobacteria strains.</title>
        <authorList>
            <person name="Klenk H.-P."/>
        </authorList>
    </citation>
    <scope>NUCLEOTIDE SEQUENCE [LARGE SCALE GENOMIC DNA]</scope>
    <source>
        <strain evidence="8 9">DSM 44170</strain>
    </source>
</reference>
<comment type="subcellular location">
    <subcellularLocation>
        <location evidence="1">Cell membrane</location>
        <topology evidence="1">Multi-pass membrane protein</topology>
    </subcellularLocation>
</comment>
<evidence type="ECO:0000256" key="2">
    <source>
        <dbReference type="ARBA" id="ARBA00022475"/>
    </source>
</evidence>
<feature type="transmembrane region" description="Helical" evidence="6">
    <location>
        <begin position="735"/>
        <end position="760"/>
    </location>
</feature>
<name>A0ABT1JSW0_9ACTN</name>
<gene>
    <name evidence="8" type="ORF">HD595_000960</name>
</gene>
<feature type="transmembrane region" description="Helical" evidence="6">
    <location>
        <begin position="437"/>
        <end position="454"/>
    </location>
</feature>
<keyword evidence="4 6" id="KW-1133">Transmembrane helix</keyword>